<dbReference type="EMBL" id="JARAKH010000034">
    <property type="protein sequence ID" value="KAK8384601.1"/>
    <property type="molecule type" value="Genomic_DNA"/>
</dbReference>
<organism evidence="1 2">
    <name type="scientific">Scylla paramamosain</name>
    <name type="common">Mud crab</name>
    <dbReference type="NCBI Taxonomy" id="85552"/>
    <lineage>
        <taxon>Eukaryota</taxon>
        <taxon>Metazoa</taxon>
        <taxon>Ecdysozoa</taxon>
        <taxon>Arthropoda</taxon>
        <taxon>Crustacea</taxon>
        <taxon>Multicrustacea</taxon>
        <taxon>Malacostraca</taxon>
        <taxon>Eumalacostraca</taxon>
        <taxon>Eucarida</taxon>
        <taxon>Decapoda</taxon>
        <taxon>Pleocyemata</taxon>
        <taxon>Brachyura</taxon>
        <taxon>Eubrachyura</taxon>
        <taxon>Portunoidea</taxon>
        <taxon>Portunidae</taxon>
        <taxon>Portuninae</taxon>
        <taxon>Scylla</taxon>
    </lineage>
</organism>
<dbReference type="Proteomes" id="UP001487740">
    <property type="component" value="Unassembled WGS sequence"/>
</dbReference>
<proteinExistence type="predicted"/>
<reference evidence="1 2" key="1">
    <citation type="submission" date="2023-03" db="EMBL/GenBank/DDBJ databases">
        <title>High-quality genome of Scylla paramamosain provides insights in environmental adaptation.</title>
        <authorList>
            <person name="Zhang L."/>
        </authorList>
    </citation>
    <scope>NUCLEOTIDE SEQUENCE [LARGE SCALE GENOMIC DNA]</scope>
    <source>
        <strain evidence="1">LZ_2023a</strain>
        <tissue evidence="1">Muscle</tissue>
    </source>
</reference>
<evidence type="ECO:0000313" key="2">
    <source>
        <dbReference type="Proteomes" id="UP001487740"/>
    </source>
</evidence>
<keyword evidence="2" id="KW-1185">Reference proteome</keyword>
<evidence type="ECO:0008006" key="3">
    <source>
        <dbReference type="Google" id="ProtNLM"/>
    </source>
</evidence>
<dbReference type="AlphaFoldDB" id="A0AAW0TB93"/>
<gene>
    <name evidence="1" type="ORF">O3P69_014280</name>
</gene>
<name>A0AAW0TB93_SCYPA</name>
<evidence type="ECO:0000313" key="1">
    <source>
        <dbReference type="EMBL" id="KAK8384601.1"/>
    </source>
</evidence>
<sequence length="89" mass="9967">MKCSAVLELQQLFIPHSSSLVLTCSVPSFHSQIIIGIQWPASGFPTLTNHAHHVRYRESEWRRWLLGSVVPLVRLTAAASTTASRCPWV</sequence>
<protein>
    <recommendedName>
        <fullName evidence="3">Secreted protein</fullName>
    </recommendedName>
</protein>
<accession>A0AAW0TB93</accession>
<comment type="caution">
    <text evidence="1">The sequence shown here is derived from an EMBL/GenBank/DDBJ whole genome shotgun (WGS) entry which is preliminary data.</text>
</comment>